<dbReference type="InterPro" id="IPR010131">
    <property type="entry name" value="MdtP/NodT-like"/>
</dbReference>
<keyword evidence="2" id="KW-0449">Lipoprotein</keyword>
<keyword evidence="2" id="KW-0472">Membrane</keyword>
<evidence type="ECO:0000313" key="3">
    <source>
        <dbReference type="EMBL" id="BCS85969.1"/>
    </source>
</evidence>
<keyword evidence="2" id="KW-0812">Transmembrane</keyword>
<dbReference type="Pfam" id="PF02321">
    <property type="entry name" value="OEP"/>
    <property type="match status" value="2"/>
</dbReference>
<reference evidence="3 4" key="1">
    <citation type="journal article" date="2022" name="Int. J. Syst. Evol. Microbiol.">
        <title>Prevotella herbatica sp. nov., a plant polysaccharide-decomposing anaerobic bacterium isolated from a methanogenic reactor.</title>
        <authorList>
            <person name="Uek A."/>
            <person name="Tonouchi A."/>
            <person name="Kaku N."/>
            <person name="Ueki K."/>
        </authorList>
    </citation>
    <scope>NUCLEOTIDE SEQUENCE [LARGE SCALE GENOMIC DNA]</scope>
    <source>
        <strain evidence="3 4">WR041</strain>
    </source>
</reference>
<feature type="chain" id="PRO_5045004540" evidence="2">
    <location>
        <begin position="26"/>
        <end position="482"/>
    </location>
</feature>
<evidence type="ECO:0000313" key="4">
    <source>
        <dbReference type="Proteomes" id="UP001319045"/>
    </source>
</evidence>
<feature type="signal peptide" evidence="2">
    <location>
        <begin position="1"/>
        <end position="25"/>
    </location>
</feature>
<evidence type="ECO:0000256" key="1">
    <source>
        <dbReference type="ARBA" id="ARBA00007613"/>
    </source>
</evidence>
<accession>A0ABM7NZP1</accession>
<dbReference type="NCBIfam" id="TIGR01845">
    <property type="entry name" value="outer_NodT"/>
    <property type="match status" value="1"/>
</dbReference>
<comment type="subcellular location">
    <subcellularLocation>
        <location evidence="2">Cell membrane</location>
        <topology evidence="2">Lipid-anchor</topology>
    </subcellularLocation>
</comment>
<keyword evidence="2" id="KW-0564">Palmitate</keyword>
<name>A0ABM7NZP1_9BACT</name>
<dbReference type="Gene3D" id="2.20.200.10">
    <property type="entry name" value="Outer membrane efflux proteins (OEP)"/>
    <property type="match status" value="1"/>
</dbReference>
<dbReference type="PROSITE" id="PS51257">
    <property type="entry name" value="PROKAR_LIPOPROTEIN"/>
    <property type="match status" value="1"/>
</dbReference>
<keyword evidence="4" id="KW-1185">Reference proteome</keyword>
<proteinExistence type="inferred from homology"/>
<dbReference type="SUPFAM" id="SSF56954">
    <property type="entry name" value="Outer membrane efflux proteins (OEP)"/>
    <property type="match status" value="1"/>
</dbReference>
<dbReference type="Proteomes" id="UP001319045">
    <property type="component" value="Chromosome"/>
</dbReference>
<gene>
    <name evidence="3" type="ORF">prwr041_18620</name>
</gene>
<comment type="similarity">
    <text evidence="1 2">Belongs to the outer membrane factor (OMF) (TC 1.B.17) family.</text>
</comment>
<keyword evidence="2" id="KW-1134">Transmembrane beta strand</keyword>
<protein>
    <submittedName>
        <fullName evidence="3">RND transporter</fullName>
    </submittedName>
</protein>
<sequence length="482" mass="53170">MKKLHILYTVLVSAAVMTSCKTPQATNMTDRVKLQLPSKFQKDSVAGTSATVTPWRQFFTDSALVSLIDTALANNQDLRITVQQIAIAKSGVLSQEGLMMPTVSGGGSVGVSKAGRYTSEGAGNATTEIKPGKSMPEPLMDYQLGATADWEVDLWHKLSSSKHAAVEHYLATVDGRNAVLSSLISQVAENYYQLLALDNKLDLIHQYIDLQKKAVEIAKIQKKADADTELAVEKFEAELAKARADEYTLKQQITESENSLNLLLGRYPTQIDRNKAAFLSTNLQKVTTGIPSELLNNRPDIRQAEHELASAKWSVEAARKEFLPSLNISATLGLDAFNPTYLTQLPKSLAFSVIGGLTGPLINKKAIQANFQTADAQQIEALYEYDKTLLTAYSEVCTLMSKIDNLDRYYQLKKEESQKLDQSINIARLLYMNSRCTYLDVLMDERDALDAKMELLDAKAQQLSSVVDVYRSLGGGQNPVKE</sequence>
<dbReference type="EMBL" id="AP024484">
    <property type="protein sequence ID" value="BCS85969.1"/>
    <property type="molecule type" value="Genomic_DNA"/>
</dbReference>
<keyword evidence="2" id="KW-0732">Signal</keyword>
<dbReference type="RefSeq" id="WP_207153570.1">
    <property type="nucleotide sequence ID" value="NZ_AP024484.1"/>
</dbReference>
<dbReference type="Gene3D" id="1.20.1600.10">
    <property type="entry name" value="Outer membrane efflux proteins (OEP)"/>
    <property type="match status" value="1"/>
</dbReference>
<organism evidence="3 4">
    <name type="scientific">Prevotella herbatica</name>
    <dbReference type="NCBI Taxonomy" id="2801997"/>
    <lineage>
        <taxon>Bacteria</taxon>
        <taxon>Pseudomonadati</taxon>
        <taxon>Bacteroidota</taxon>
        <taxon>Bacteroidia</taxon>
        <taxon>Bacteroidales</taxon>
        <taxon>Prevotellaceae</taxon>
        <taxon>Prevotella</taxon>
    </lineage>
</organism>
<evidence type="ECO:0000256" key="2">
    <source>
        <dbReference type="RuleBase" id="RU362097"/>
    </source>
</evidence>
<dbReference type="PANTHER" id="PTHR30203:SF30">
    <property type="entry name" value="OUTER MEMBRANE PROTEIN-RELATED"/>
    <property type="match status" value="1"/>
</dbReference>
<dbReference type="InterPro" id="IPR003423">
    <property type="entry name" value="OMP_efflux"/>
</dbReference>
<dbReference type="PANTHER" id="PTHR30203">
    <property type="entry name" value="OUTER MEMBRANE CATION EFFLUX PROTEIN"/>
    <property type="match status" value="1"/>
</dbReference>